<dbReference type="EMBL" id="KT725776">
    <property type="protein sequence ID" value="ALV83516.1"/>
    <property type="molecule type" value="Genomic_DNA"/>
</dbReference>
<evidence type="ECO:0000313" key="1">
    <source>
        <dbReference type="EMBL" id="ALV83516.1"/>
    </source>
</evidence>
<reference evidence="1 2" key="1">
    <citation type="journal article" date="2016" name="Genome Announc.">
        <title>Genome Sequence of Bacillus cereus Phage vB_BceS-MY192.</title>
        <authorList>
            <person name="Yang Y."/>
            <person name="Zhan L."/>
            <person name="Chen J."/>
            <person name="Zhang Y."/>
            <person name="Sun Y."/>
            <person name="Yang Z."/>
            <person name="Jiang L."/>
            <person name="Zhu H."/>
            <person name="Zhang Y."/>
            <person name="Lu Y."/>
            <person name="Mei L."/>
        </authorList>
    </citation>
    <scope>NUCLEOTIDE SEQUENCE [LARGE SCALE GENOMIC DNA]</scope>
</reference>
<protein>
    <submittedName>
        <fullName evidence="1">Uncharacterized protein</fullName>
    </submittedName>
</protein>
<organism evidence="1 2">
    <name type="scientific">Bacillus phage vB_BceS-MY192</name>
    <dbReference type="NCBI Taxonomy" id="1759525"/>
    <lineage>
        <taxon>Viruses</taxon>
        <taxon>Duplodnaviria</taxon>
        <taxon>Heunggongvirae</taxon>
        <taxon>Uroviricota</taxon>
        <taxon>Caudoviricetes</taxon>
        <taxon>Hubeivirus</taxon>
        <taxon>Hubeivirus MY192</taxon>
    </lineage>
</organism>
<evidence type="ECO:0000313" key="2">
    <source>
        <dbReference type="Proteomes" id="UP000260420"/>
    </source>
</evidence>
<proteinExistence type="predicted"/>
<accession>A0A0U3K3N8</accession>
<sequence>MENGYEVIGNKIKFYLNQDLTKGWNQIPKPKFRNMQEINEWCGSSANEIVCQWDALNQNAMSTSETTDFLYRWMSWYVTKPLDTTAAEIRKLPDELAVFITNVPFDAIDLLKRTSQMVLECVCLMFKMFV</sequence>
<dbReference type="GeneID" id="55599512"/>
<dbReference type="Proteomes" id="UP000260420">
    <property type="component" value="Segment"/>
</dbReference>
<dbReference type="KEGG" id="vg:55599512"/>
<keyword evidence="2" id="KW-1185">Reference proteome</keyword>
<dbReference type="RefSeq" id="YP_009830098.1">
    <property type="nucleotide sequence ID" value="NC_048633.1"/>
</dbReference>
<name>A0A0U3K3N8_9CAUD</name>